<reference evidence="1 2" key="1">
    <citation type="submission" date="2020-12" db="EMBL/GenBank/DDBJ databases">
        <title>Enhanced detection system for hospital associated transmission using whole genome sequencing surveillance.</title>
        <authorList>
            <person name="Harrison L.H."/>
            <person name="Van Tyne D."/>
            <person name="Marsh J.W."/>
            <person name="Griffith M.P."/>
            <person name="Snyder D.J."/>
            <person name="Cooper V.S."/>
            <person name="Mustapha M."/>
        </authorList>
    </citation>
    <scope>NUCLEOTIDE SEQUENCE [LARGE SCALE GENOMIC DNA]</scope>
    <source>
        <strain evidence="1 2">SER00238</strain>
    </source>
</reference>
<keyword evidence="2" id="KW-1185">Reference proteome</keyword>
<protein>
    <submittedName>
        <fullName evidence="1">Uncharacterized protein</fullName>
    </submittedName>
</protein>
<evidence type="ECO:0000313" key="2">
    <source>
        <dbReference type="Proteomes" id="UP000639004"/>
    </source>
</evidence>
<proteinExistence type="predicted"/>
<comment type="caution">
    <text evidence="1">The sequence shown here is derived from an EMBL/GenBank/DDBJ whole genome shotgun (WGS) entry which is preliminary data.</text>
</comment>
<dbReference type="RefSeq" id="WP_165366388.1">
    <property type="nucleotide sequence ID" value="NZ_JAEHSL010000015.1"/>
</dbReference>
<dbReference type="EMBL" id="JAEHSL010000015">
    <property type="protein sequence ID" value="MBI6182147.1"/>
    <property type="molecule type" value="Genomic_DNA"/>
</dbReference>
<sequence>MFDDSHVSMNKTGHFSYIAYFSSKESKKRPHLARKRVGTLPVSAINYELKKNSDFVDPSYSLGQSSEFDVK</sequence>
<dbReference type="Proteomes" id="UP000639004">
    <property type="component" value="Unassembled WGS sequence"/>
</dbReference>
<name>A0ABS0TUV4_SERPR</name>
<organism evidence="1 2">
    <name type="scientific">Serratia proteamaculans</name>
    <dbReference type="NCBI Taxonomy" id="28151"/>
    <lineage>
        <taxon>Bacteria</taxon>
        <taxon>Pseudomonadati</taxon>
        <taxon>Pseudomonadota</taxon>
        <taxon>Gammaproteobacteria</taxon>
        <taxon>Enterobacterales</taxon>
        <taxon>Yersiniaceae</taxon>
        <taxon>Serratia</taxon>
    </lineage>
</organism>
<gene>
    <name evidence="1" type="ORF">JEQ07_17325</name>
</gene>
<accession>A0ABS0TUV4</accession>
<evidence type="ECO:0000313" key="1">
    <source>
        <dbReference type="EMBL" id="MBI6182147.1"/>
    </source>
</evidence>